<dbReference type="PANTHER" id="PTHR44489">
    <property type="match status" value="1"/>
</dbReference>
<reference evidence="3" key="1">
    <citation type="submission" date="2021-01" db="EMBL/GenBank/DDBJ databases">
        <authorList>
            <consortium name="Genoscope - CEA"/>
            <person name="William W."/>
        </authorList>
    </citation>
    <scope>NUCLEOTIDE SEQUENCE</scope>
</reference>
<proteinExistence type="predicted"/>
<feature type="region of interest" description="Disordered" evidence="2">
    <location>
        <begin position="828"/>
        <end position="847"/>
    </location>
</feature>
<accession>A0A8S1V7U4</accession>
<feature type="compositionally biased region" description="Polar residues" evidence="2">
    <location>
        <begin position="417"/>
        <end position="435"/>
    </location>
</feature>
<dbReference type="InterPro" id="IPR011893">
    <property type="entry name" value="Selenoprotein_Rdx-typ"/>
</dbReference>
<dbReference type="Proteomes" id="UP000689195">
    <property type="component" value="Unassembled WGS sequence"/>
</dbReference>
<dbReference type="Pfam" id="PF10262">
    <property type="entry name" value="Rdx"/>
    <property type="match status" value="1"/>
</dbReference>
<dbReference type="OrthoDB" id="294843at2759"/>
<gene>
    <name evidence="3" type="ORF">PPENT_87.1.T0590095</name>
</gene>
<feature type="compositionally biased region" description="Low complexity" evidence="2">
    <location>
        <begin position="436"/>
        <end position="479"/>
    </location>
</feature>
<comment type="caution">
    <text evidence="3">The sequence shown here is derived from an EMBL/GenBank/DDBJ whole genome shotgun (WGS) entry which is preliminary data.</text>
</comment>
<feature type="compositionally biased region" description="Acidic residues" evidence="2">
    <location>
        <begin position="836"/>
        <end position="847"/>
    </location>
</feature>
<dbReference type="PANTHER" id="PTHR44489:SF11">
    <property type="entry name" value="WD REPEAT DOMAIN 86"/>
    <property type="match status" value="1"/>
</dbReference>
<dbReference type="AlphaFoldDB" id="A0A8S1V7U4"/>
<organism evidence="3 4">
    <name type="scientific">Paramecium pentaurelia</name>
    <dbReference type="NCBI Taxonomy" id="43138"/>
    <lineage>
        <taxon>Eukaryota</taxon>
        <taxon>Sar</taxon>
        <taxon>Alveolata</taxon>
        <taxon>Ciliophora</taxon>
        <taxon>Intramacronucleata</taxon>
        <taxon>Oligohymenophorea</taxon>
        <taxon>Peniculida</taxon>
        <taxon>Parameciidae</taxon>
        <taxon>Paramecium</taxon>
    </lineage>
</organism>
<evidence type="ECO:0000256" key="2">
    <source>
        <dbReference type="SAM" id="MobiDB-lite"/>
    </source>
</evidence>
<name>A0A8S1V7U4_9CILI</name>
<evidence type="ECO:0000256" key="1">
    <source>
        <dbReference type="ARBA" id="ARBA00023284"/>
    </source>
</evidence>
<feature type="region of interest" description="Disordered" evidence="2">
    <location>
        <begin position="234"/>
        <end position="254"/>
    </location>
</feature>
<dbReference type="InterPro" id="IPR044715">
    <property type="entry name" value="WDR86-like"/>
</dbReference>
<evidence type="ECO:0000313" key="4">
    <source>
        <dbReference type="Proteomes" id="UP000689195"/>
    </source>
</evidence>
<dbReference type="EMBL" id="CAJJDO010000059">
    <property type="protein sequence ID" value="CAD8173400.1"/>
    <property type="molecule type" value="Genomic_DNA"/>
</dbReference>
<keyword evidence="1" id="KW-0676">Redox-active center</keyword>
<keyword evidence="4" id="KW-1185">Reference proteome</keyword>
<sequence>MKQTRVQSAATNSRLRDNHYDPKVHTKAWIAPGIFNQLPKYEHLDSGLVVIHQKNNKMKQFKEFSELNQEIQQMQEKDEFRKFKEFENLYNGDLVVTIEYCTNCSQHAGSTRHDEEKYYTFATNLKQELIQQYPTAKVYLKPLIYDPHDYSIDTLYIQRRIGAFEVQVCSKNGDQFKKGLVFSKLNTKMWPNYTEVIERVSDYLNTAPLEIYVSFGENITGNLNNIEVTLTPHRQDRPQSSVSRISSQTKRTNRTITKERKIKAKTNNQGYIKLQDVPVDVYVVEVQESNDYLNEQLLLNMVEMAEQSNDTIQVVIKLKKQTHSYLDIKIFNQQGSGLSEAKITITNLQTQESMLSREIESGRYEAIIEPNQYTLTVQKRGYKELAQNFDAAQGVNEFKLILEVDPNDQQLIKPPQSAKQLQPIQKPSSARPTSAQRSQQGSNTNQSQQQMNKQQQHQQQQQQQQQQQLPPKPRSQQQSIQSYEQPEYMEPTKQEAISNPNRPISGYKSTQVFIYDPYTNLPIEGVQVILNEESTKQAQTYVTDQEGTCRIIVQGVLEGKMVIQTEGYFPIVEEYGTTQSKMNLYQLRELSFPLIQHLEDKNSVMILVQTNVEVMPIDIKMILPDNVQIDQSHQNVLYDLNDESGCQRIIVHDLHTKRGVYRIIADIIEPDYVHPQHLKVYIITNKELKLVDVPKTINQEQIYWDIGVICAPNSGFLEINTPTDEILKRDKYLKDYQSLLQFIKNSKNMDLKTILGFNDKERLELQGDIFVQKDKIKNTLDKYGFESITNLDYLIQSAMMSNGLYSFKRLEQKFGNLDFEFIFDDENSTSKQKEMSEDEPYDDDYDI</sequence>
<evidence type="ECO:0000313" key="3">
    <source>
        <dbReference type="EMBL" id="CAD8173400.1"/>
    </source>
</evidence>
<feature type="region of interest" description="Disordered" evidence="2">
    <location>
        <begin position="414"/>
        <end position="503"/>
    </location>
</feature>
<protein>
    <submittedName>
        <fullName evidence="3">Uncharacterized protein</fullName>
    </submittedName>
</protein>
<feature type="compositionally biased region" description="Polar residues" evidence="2">
    <location>
        <begin position="238"/>
        <end position="250"/>
    </location>
</feature>